<proteinExistence type="predicted"/>
<dbReference type="AlphaFoldDB" id="A0A7X3SK23"/>
<organism evidence="1 2">
    <name type="scientific">Sporofaciens musculi</name>
    <dbReference type="NCBI Taxonomy" id="2681861"/>
    <lineage>
        <taxon>Bacteria</taxon>
        <taxon>Bacillati</taxon>
        <taxon>Bacillota</taxon>
        <taxon>Clostridia</taxon>
        <taxon>Lachnospirales</taxon>
        <taxon>Lachnospiraceae</taxon>
        <taxon>Sporofaciens</taxon>
    </lineage>
</organism>
<comment type="caution">
    <text evidence="1">The sequence shown here is derived from an EMBL/GenBank/DDBJ whole genome shotgun (WGS) entry which is preliminary data.</text>
</comment>
<sequence>MGFFSFLGGLIGGAIEKIGEITGIDAISDVGEAIQDVCSGYSSNVGVESSYDRNTANVYSTEKLNELLMEFSEKSLKKSEELEKRCIQMVEDYCDTLIQVLKESSAIIKDTSNLKRVERNRSKIKRTIEGSVKNPLAKRMSLDDSECLRILKLDSGTEKKKQMEKFSKKVINEAFSNLSVRVRGVLNEQSEDIESFFLDYSESYEKKVWSAKKQYDDMLKTGKLEESDIERNCIEPLITIEAAQLVEGLL</sequence>
<protein>
    <submittedName>
        <fullName evidence="1">Uncharacterized protein</fullName>
    </submittedName>
</protein>
<gene>
    <name evidence="1" type="ORF">GN277_17025</name>
</gene>
<evidence type="ECO:0000313" key="1">
    <source>
        <dbReference type="EMBL" id="MXP77019.1"/>
    </source>
</evidence>
<dbReference type="Proteomes" id="UP000460412">
    <property type="component" value="Unassembled WGS sequence"/>
</dbReference>
<keyword evidence="2" id="KW-1185">Reference proteome</keyword>
<dbReference type="RefSeq" id="WP_159752051.1">
    <property type="nucleotide sequence ID" value="NZ_WUQX01000001.1"/>
</dbReference>
<accession>A0A7X3SK23</accession>
<reference evidence="1 2" key="1">
    <citation type="submission" date="2019-12" db="EMBL/GenBank/DDBJ databases">
        <title>Sporaefaciens musculi gen. nov., sp. nov., a novel bacterium isolated from the caecum of an obese mouse.</title>
        <authorList>
            <person name="Rasmussen T.S."/>
            <person name="Streidl T."/>
            <person name="Hitch T.C.A."/>
            <person name="Wortmann E."/>
            <person name="Deptula P."/>
            <person name="Hansen M."/>
            <person name="Nielsen D.S."/>
            <person name="Clavel T."/>
            <person name="Vogensen F.K."/>
        </authorList>
    </citation>
    <scope>NUCLEOTIDE SEQUENCE [LARGE SCALE GENOMIC DNA]</scope>
    <source>
        <strain evidence="1 2">WCA-9-b2</strain>
    </source>
</reference>
<evidence type="ECO:0000313" key="2">
    <source>
        <dbReference type="Proteomes" id="UP000460412"/>
    </source>
</evidence>
<name>A0A7X3SK23_9FIRM</name>
<dbReference type="EMBL" id="WUQX01000001">
    <property type="protein sequence ID" value="MXP77019.1"/>
    <property type="molecule type" value="Genomic_DNA"/>
</dbReference>